<dbReference type="AlphaFoldDB" id="A0A7W7VQN2"/>
<feature type="transmembrane region" description="Helical" evidence="7">
    <location>
        <begin position="535"/>
        <end position="556"/>
    </location>
</feature>
<dbReference type="GO" id="GO:0004674">
    <property type="term" value="F:protein serine/threonine kinase activity"/>
    <property type="evidence" value="ECO:0007669"/>
    <property type="project" value="UniProtKB-KW"/>
</dbReference>
<comment type="caution">
    <text evidence="9">The sequence shown here is derived from an EMBL/GenBank/DDBJ whole genome shotgun (WGS) entry which is preliminary data.</text>
</comment>
<dbReference type="PANTHER" id="PTHR43289:SF34">
    <property type="entry name" value="SERINE_THREONINE-PROTEIN KINASE YBDM-RELATED"/>
    <property type="match status" value="1"/>
</dbReference>
<dbReference type="InterPro" id="IPR000719">
    <property type="entry name" value="Prot_kinase_dom"/>
</dbReference>
<dbReference type="SMART" id="SM00220">
    <property type="entry name" value="S_TKc"/>
    <property type="match status" value="1"/>
</dbReference>
<dbReference type="InterPro" id="IPR017441">
    <property type="entry name" value="Protein_kinase_ATP_BS"/>
</dbReference>
<reference evidence="9 10" key="1">
    <citation type="submission" date="2020-08" db="EMBL/GenBank/DDBJ databases">
        <title>Genomic Encyclopedia of Type Strains, Phase III (KMG-III): the genomes of soil and plant-associated and newly described type strains.</title>
        <authorList>
            <person name="Whitman W."/>
        </authorList>
    </citation>
    <scope>NUCLEOTIDE SEQUENCE [LARGE SCALE GENOMIC DNA]</scope>
    <source>
        <strain evidence="9 10">CECT 8840</strain>
    </source>
</reference>
<dbReference type="PANTHER" id="PTHR43289">
    <property type="entry name" value="MITOGEN-ACTIVATED PROTEIN KINASE KINASE KINASE 20-RELATED"/>
    <property type="match status" value="1"/>
</dbReference>
<proteinExistence type="predicted"/>
<dbReference type="GO" id="GO:0005524">
    <property type="term" value="F:ATP binding"/>
    <property type="evidence" value="ECO:0007669"/>
    <property type="project" value="UniProtKB-UniRule"/>
</dbReference>
<feature type="transmembrane region" description="Helical" evidence="7">
    <location>
        <begin position="568"/>
        <end position="586"/>
    </location>
</feature>
<keyword evidence="7" id="KW-0812">Transmembrane</keyword>
<evidence type="ECO:0000256" key="3">
    <source>
        <dbReference type="ARBA" id="ARBA00022777"/>
    </source>
</evidence>
<evidence type="ECO:0000256" key="4">
    <source>
        <dbReference type="ARBA" id="ARBA00022840"/>
    </source>
</evidence>
<dbReference type="InterPro" id="IPR008271">
    <property type="entry name" value="Ser/Thr_kinase_AS"/>
</dbReference>
<evidence type="ECO:0000256" key="1">
    <source>
        <dbReference type="ARBA" id="ARBA00022679"/>
    </source>
</evidence>
<evidence type="ECO:0000256" key="2">
    <source>
        <dbReference type="ARBA" id="ARBA00022741"/>
    </source>
</evidence>
<keyword evidence="9" id="KW-0723">Serine/threonine-protein kinase</keyword>
<feature type="compositionally biased region" description="Basic and acidic residues" evidence="6">
    <location>
        <begin position="360"/>
        <end position="375"/>
    </location>
</feature>
<dbReference type="CDD" id="cd14014">
    <property type="entry name" value="STKc_PknB_like"/>
    <property type="match status" value="1"/>
</dbReference>
<feature type="compositionally biased region" description="Pro residues" evidence="6">
    <location>
        <begin position="299"/>
        <end position="317"/>
    </location>
</feature>
<feature type="transmembrane region" description="Helical" evidence="7">
    <location>
        <begin position="466"/>
        <end position="497"/>
    </location>
</feature>
<keyword evidence="1" id="KW-0808">Transferase</keyword>
<protein>
    <submittedName>
        <fullName evidence="9">Serine/threonine protein kinase</fullName>
    </submittedName>
</protein>
<dbReference type="EMBL" id="JACHJP010000007">
    <property type="protein sequence ID" value="MBB4918704.1"/>
    <property type="molecule type" value="Genomic_DNA"/>
</dbReference>
<dbReference type="PROSITE" id="PS00107">
    <property type="entry name" value="PROTEIN_KINASE_ATP"/>
    <property type="match status" value="1"/>
</dbReference>
<evidence type="ECO:0000259" key="8">
    <source>
        <dbReference type="PROSITE" id="PS50011"/>
    </source>
</evidence>
<feature type="compositionally biased region" description="Pro residues" evidence="6">
    <location>
        <begin position="385"/>
        <end position="399"/>
    </location>
</feature>
<dbReference type="SUPFAM" id="SSF56112">
    <property type="entry name" value="Protein kinase-like (PK-like)"/>
    <property type="match status" value="1"/>
</dbReference>
<dbReference type="Pfam" id="PF00069">
    <property type="entry name" value="Pkinase"/>
    <property type="match status" value="1"/>
</dbReference>
<keyword evidence="3 9" id="KW-0418">Kinase</keyword>
<gene>
    <name evidence="9" type="ORF">FHS44_005834</name>
</gene>
<keyword evidence="7" id="KW-0472">Membrane</keyword>
<evidence type="ECO:0000313" key="10">
    <source>
        <dbReference type="Proteomes" id="UP000552644"/>
    </source>
</evidence>
<feature type="domain" description="Protein kinase" evidence="8">
    <location>
        <begin position="15"/>
        <end position="270"/>
    </location>
</feature>
<evidence type="ECO:0000256" key="5">
    <source>
        <dbReference type="PROSITE-ProRule" id="PRU10141"/>
    </source>
</evidence>
<feature type="transmembrane region" description="Helical" evidence="7">
    <location>
        <begin position="606"/>
        <end position="629"/>
    </location>
</feature>
<keyword evidence="2 5" id="KW-0547">Nucleotide-binding</keyword>
<dbReference type="Gene3D" id="3.30.200.20">
    <property type="entry name" value="Phosphorylase Kinase, domain 1"/>
    <property type="match status" value="1"/>
</dbReference>
<organism evidence="9 10">
    <name type="scientific">Streptosporangium saharense</name>
    <dbReference type="NCBI Taxonomy" id="1706840"/>
    <lineage>
        <taxon>Bacteria</taxon>
        <taxon>Bacillati</taxon>
        <taxon>Actinomycetota</taxon>
        <taxon>Actinomycetes</taxon>
        <taxon>Streptosporangiales</taxon>
        <taxon>Streptosporangiaceae</taxon>
        <taxon>Streptosporangium</taxon>
    </lineage>
</organism>
<accession>A0A7W7VQN2</accession>
<dbReference type="PROSITE" id="PS00108">
    <property type="entry name" value="PROTEIN_KINASE_ST"/>
    <property type="match status" value="1"/>
</dbReference>
<evidence type="ECO:0000256" key="6">
    <source>
        <dbReference type="SAM" id="MobiDB-lite"/>
    </source>
</evidence>
<feature type="region of interest" description="Disordered" evidence="6">
    <location>
        <begin position="273"/>
        <end position="459"/>
    </location>
</feature>
<name>A0A7W7VQN2_9ACTN</name>
<evidence type="ECO:0000313" key="9">
    <source>
        <dbReference type="EMBL" id="MBB4918704.1"/>
    </source>
</evidence>
<dbReference type="Proteomes" id="UP000552644">
    <property type="component" value="Unassembled WGS sequence"/>
</dbReference>
<dbReference type="Gene3D" id="1.10.510.10">
    <property type="entry name" value="Transferase(Phosphotransferase) domain 1"/>
    <property type="match status" value="1"/>
</dbReference>
<dbReference type="PROSITE" id="PS50011">
    <property type="entry name" value="PROTEIN_KINASE_DOM"/>
    <property type="match status" value="1"/>
</dbReference>
<evidence type="ECO:0000256" key="7">
    <source>
        <dbReference type="SAM" id="Phobius"/>
    </source>
</evidence>
<keyword evidence="7" id="KW-1133">Transmembrane helix</keyword>
<dbReference type="InterPro" id="IPR011009">
    <property type="entry name" value="Kinase-like_dom_sf"/>
</dbReference>
<sequence>MTTGETQAPERLGPYRLLRQIGEGGMGVVHLGLDEDGREVAVKVLHPHVAADLKARDRLTREVETMRRVRSGQVAEVLDAELTGAQPYIVTRFAPGRTLEEIVLAEGPLAPQEIIKLARGLCAALVAIHAADVVHRDLKPSNVMMVNGEPLVIDFGIAHLVNATRLTQTGMFVGTPGYLAPEIIRDSEITQAADVHALASTVFFGATGKPPFGTGSFEVVCFNIMEGRANIDLAPAWLRGWLRRALAVDPKARPSAQALLRMARDLDPTLTVFHEDAPPKANDGGTRVLSADGTRVLDGPPPVVPPPTVPPSTPRPPVTGTRVLSEQSPERPPVPPPTDGTRVLPQDGTYSDLLPPVEYAKPERRERRPREERSEPQAGRSTAGSPPPYVPATPPPYVPAPLSVQRRVAPPPYPDQRVAGYPAPQPTGQGAPFAPPQQEPRPYVPPPAPQPLPREQRPRYRTGHPLAAALLLTILVGLACVLPVVVSAFALVAVLCLRVGEYLFGDLAERRSVRGNSAADPLLALVGTPWALIKAFLATLVTAPLAAMFGMCVWGALRFVGHMGPNPAAAYAAGAFVAGLFVLPGGGKPRKAVARALTGVIRSPGAAMVTTIILGTLAFFVVMGALTLVPSFVPWEEPSKVVKQVTRAWQQQVENGQMGAVDLVRGLFNDLMDSLGLGFISF</sequence>
<feature type="compositionally biased region" description="Pro residues" evidence="6">
    <location>
        <begin position="433"/>
        <end position="452"/>
    </location>
</feature>
<dbReference type="RefSeq" id="WP_184720207.1">
    <property type="nucleotide sequence ID" value="NZ_JACHJP010000007.1"/>
</dbReference>
<keyword evidence="4 5" id="KW-0067">ATP-binding</keyword>
<feature type="binding site" evidence="5">
    <location>
        <position position="43"/>
    </location>
    <ligand>
        <name>ATP</name>
        <dbReference type="ChEBI" id="CHEBI:30616"/>
    </ligand>
</feature>
<keyword evidence="10" id="KW-1185">Reference proteome</keyword>